<proteinExistence type="predicted"/>
<dbReference type="RefSeq" id="WP_092621545.1">
    <property type="nucleotide sequence ID" value="NZ_FNCV01000013.1"/>
</dbReference>
<dbReference type="Pfam" id="PF10040">
    <property type="entry name" value="CRISPR_Cas6"/>
    <property type="match status" value="1"/>
</dbReference>
<protein>
    <submittedName>
        <fullName evidence="2">Uncharacterized conserved protein</fullName>
    </submittedName>
</protein>
<evidence type="ECO:0000313" key="2">
    <source>
        <dbReference type="EMBL" id="SDH79750.1"/>
    </source>
</evidence>
<evidence type="ECO:0000259" key="1">
    <source>
        <dbReference type="Pfam" id="PF10040"/>
    </source>
</evidence>
<dbReference type="EMBL" id="FNCV01000013">
    <property type="protein sequence ID" value="SDH79750.1"/>
    <property type="molecule type" value="Genomic_DNA"/>
</dbReference>
<keyword evidence="3" id="KW-1185">Reference proteome</keyword>
<gene>
    <name evidence="2" type="ORF">SAMN05421742_11327</name>
</gene>
<feature type="domain" description="CRISPR-associated protein Cas6 C-terminal" evidence="1">
    <location>
        <begin position="182"/>
        <end position="298"/>
    </location>
</feature>
<dbReference type="Proteomes" id="UP000217076">
    <property type="component" value="Unassembled WGS sequence"/>
</dbReference>
<reference evidence="3" key="1">
    <citation type="submission" date="2016-10" db="EMBL/GenBank/DDBJ databases">
        <authorList>
            <person name="Varghese N."/>
            <person name="Submissions S."/>
        </authorList>
    </citation>
    <scope>NUCLEOTIDE SEQUENCE [LARGE SCALE GENOMIC DNA]</scope>
    <source>
        <strain evidence="3">930I</strain>
    </source>
</reference>
<dbReference type="AlphaFoldDB" id="A0A1G8FC87"/>
<name>A0A1G8FC87_9PROT</name>
<organism evidence="2 3">
    <name type="scientific">Roseospirillum parvum</name>
    <dbReference type="NCBI Taxonomy" id="83401"/>
    <lineage>
        <taxon>Bacteria</taxon>
        <taxon>Pseudomonadati</taxon>
        <taxon>Pseudomonadota</taxon>
        <taxon>Alphaproteobacteria</taxon>
        <taxon>Rhodospirillales</taxon>
        <taxon>Rhodospirillaceae</taxon>
        <taxon>Roseospirillum</taxon>
    </lineage>
</organism>
<sequence>MPDNVLDQALESPSETVESARLPEVWRQLDIRFECGWPGWLDHPWRLPSRLRGAIGQQMHRSASPQARDGLPCPWRPPSSWDVFFRDRRVSGLRQPLAKPWVISAEGDAGRARLAITIRLFGWAGEWAGEVAEAATQALSGAAPGGEAQRRLALDIRGREMGVWEGAPDLDWPPGVPALVVFQTPVVFRAGQRAHPTLAGLPLRLADRLQSLAPWMGVRLTVEAAALKRLESDLERDERGLQPWRGWRGSVRQPRPVPVEGRVGSLLLGPPPAPLLPLLVLGQWTHVGSHAALGQGRYRVSPVG</sequence>
<evidence type="ECO:0000313" key="3">
    <source>
        <dbReference type="Proteomes" id="UP000217076"/>
    </source>
</evidence>
<accession>A0A1G8FC87</accession>
<dbReference type="OrthoDB" id="7298080at2"/>
<dbReference type="InterPro" id="IPR019267">
    <property type="entry name" value="CRISPR-assoc_Cas6_C"/>
</dbReference>
<dbReference type="STRING" id="83401.SAMN05421742_11327"/>